<protein>
    <recommendedName>
        <fullName evidence="2">Fimbrial-type adhesion domain-containing protein</fullName>
    </recommendedName>
</protein>
<dbReference type="InterPro" id="IPR011228">
    <property type="entry name" value="UCP029766"/>
</dbReference>
<dbReference type="AlphaFoldDB" id="C5ZZP4"/>
<organism evidence="3">
    <name type="scientific">Escherichia coli Vir68</name>
    <dbReference type="NCBI Taxonomy" id="563770"/>
    <lineage>
        <taxon>Bacteria</taxon>
        <taxon>Pseudomonadati</taxon>
        <taxon>Pseudomonadota</taxon>
        <taxon>Gammaproteobacteria</taxon>
        <taxon>Enterobacterales</taxon>
        <taxon>Enterobacteriaceae</taxon>
        <taxon>Escherichia</taxon>
    </lineage>
</organism>
<dbReference type="GO" id="GO:0007155">
    <property type="term" value="P:cell adhesion"/>
    <property type="evidence" value="ECO:0007669"/>
    <property type="project" value="InterPro"/>
</dbReference>
<dbReference type="SUPFAM" id="SSF49401">
    <property type="entry name" value="Bacterial adhesins"/>
    <property type="match status" value="1"/>
</dbReference>
<sequence>MQTLSVDSDVTRKMNMKYLNYLTAVLLALVISAQVNANCVRVNPVDQGCDACGASLNLGNIGLMNVNYQPVGTVLARSVFRLVPAIRNSDPERVLYQCDLADKDSIYEVFATNGDSNVGGAWDMGDYHFQTYFPFTALKLVHMRSGKPFTRIWQQVPLTEYEVSGNKILIKGKHFSPISAELIRTGTNERKAAYASWGCPAAAADNYTGPYNCNQPNGYVVFKGPGMDVPEAGKDSYNHFDTWFTGRYMAFGMNISPVATMTQNLSQGCRVDSYTSNVSFPAISPAALSQGQSVSAPLSVTLECSSGASVISGVGNGQISLGFQASYPAWLQAQQLGLTSSDGTSDYLVSDHYNMDTTLAKGVGIQLNTELGNKVSFLGWHDLINSSIGWRPVLEDAHQINSNDKASRMYQRNFTARLTKLPGKDISAGRIDATAYLLVRLQ</sequence>
<evidence type="ECO:0000259" key="2">
    <source>
        <dbReference type="Pfam" id="PF00419"/>
    </source>
</evidence>
<dbReference type="PIRSF" id="PIRSF029766">
    <property type="entry name" value="UCP029766"/>
    <property type="match status" value="1"/>
</dbReference>
<evidence type="ECO:0000313" key="3">
    <source>
        <dbReference type="EMBL" id="ACT33559.1"/>
    </source>
</evidence>
<dbReference type="Pfam" id="PF00419">
    <property type="entry name" value="Fimbrial"/>
    <property type="match status" value="1"/>
</dbReference>
<dbReference type="Gene3D" id="2.60.40.1090">
    <property type="entry name" value="Fimbrial-type adhesion domain"/>
    <property type="match status" value="1"/>
</dbReference>
<keyword evidence="3" id="KW-0614">Plasmid</keyword>
<dbReference type="EMBL" id="CP001162">
    <property type="protein sequence ID" value="ACT33559.1"/>
    <property type="molecule type" value="Genomic_DNA"/>
</dbReference>
<dbReference type="InterPro" id="IPR008966">
    <property type="entry name" value="Adhesion_dom_sf"/>
</dbReference>
<keyword evidence="1" id="KW-0732">Signal</keyword>
<geneLocation type="plasmid" evidence="3">
    <name>pVir68</name>
</geneLocation>
<evidence type="ECO:0000256" key="1">
    <source>
        <dbReference type="SAM" id="SignalP"/>
    </source>
</evidence>
<proteinExistence type="predicted"/>
<feature type="signal peptide" evidence="1">
    <location>
        <begin position="1"/>
        <end position="37"/>
    </location>
</feature>
<feature type="chain" id="PRO_5002961071" description="Fimbrial-type adhesion domain-containing protein" evidence="1">
    <location>
        <begin position="38"/>
        <end position="442"/>
    </location>
</feature>
<name>C5ZZP4_ECOLX</name>
<reference evidence="3" key="1">
    <citation type="journal article" date="2010" name="Vet. Microbiol.">
        <title>Pyrosequencing of the Vir plasmid of necrotoxigenic Escherichia coli.</title>
        <authorList>
            <person name="Johnson T.J."/>
            <person name="DebRoy C."/>
            <person name="Belton S."/>
            <person name="Williams M.L."/>
            <person name="Lawrence M."/>
            <person name="Nolan L.K."/>
            <person name="Thorsness J.L."/>
        </authorList>
    </citation>
    <scope>NUCLEOTIDE SEQUENCE [LARGE SCALE GENOMIC DNA]</scope>
    <source>
        <strain evidence="3">Vir68</strain>
        <plasmid evidence="3">pVir68</plasmid>
    </source>
</reference>
<dbReference type="InterPro" id="IPR000259">
    <property type="entry name" value="Adhesion_dom_fimbrial"/>
</dbReference>
<dbReference type="InterPro" id="IPR036937">
    <property type="entry name" value="Adhesion_dom_fimbrial_sf"/>
</dbReference>
<gene>
    <name evidence="3" type="ORF">pVir_100</name>
</gene>
<feature type="domain" description="Fimbrial-type adhesion" evidence="2">
    <location>
        <begin position="264"/>
        <end position="441"/>
    </location>
</feature>
<accession>C5ZZP4</accession>
<dbReference type="GO" id="GO:0009289">
    <property type="term" value="C:pilus"/>
    <property type="evidence" value="ECO:0007669"/>
    <property type="project" value="InterPro"/>
</dbReference>